<dbReference type="PROSITE" id="PS51910">
    <property type="entry name" value="GH18_2"/>
    <property type="match status" value="1"/>
</dbReference>
<keyword evidence="9" id="KW-1015">Disulfide bond</keyword>
<evidence type="ECO:0000313" key="16">
    <source>
        <dbReference type="EMBL" id="RRT62680.1"/>
    </source>
</evidence>
<keyword evidence="11 13" id="KW-0326">Glycosidase</keyword>
<keyword evidence="12" id="KW-0624">Polysaccharide degradation</keyword>
<keyword evidence="7 13" id="KW-0378">Hydrolase</keyword>
<reference evidence="16 17" key="1">
    <citation type="journal article" date="2014" name="Agronomy (Basel)">
        <title>A Draft Genome Sequence for Ensete ventricosum, the Drought-Tolerant Tree Against Hunger.</title>
        <authorList>
            <person name="Harrison J."/>
            <person name="Moore K.A."/>
            <person name="Paszkiewicz K."/>
            <person name="Jones T."/>
            <person name="Grant M."/>
            <person name="Ambacheew D."/>
            <person name="Muzemil S."/>
            <person name="Studholme D.J."/>
        </authorList>
    </citation>
    <scope>NUCLEOTIDE SEQUENCE [LARGE SCALE GENOMIC DNA]</scope>
</reference>
<protein>
    <recommendedName>
        <fullName evidence="4">chitinase</fullName>
        <ecNumber evidence="4">3.2.1.14</ecNumber>
    </recommendedName>
</protein>
<dbReference type="InterPro" id="IPR017853">
    <property type="entry name" value="GH"/>
</dbReference>
<evidence type="ECO:0000256" key="9">
    <source>
        <dbReference type="ARBA" id="ARBA00023157"/>
    </source>
</evidence>
<feature type="signal peptide" evidence="14">
    <location>
        <begin position="1"/>
        <end position="46"/>
    </location>
</feature>
<dbReference type="GO" id="GO:0005576">
    <property type="term" value="C:extracellular region"/>
    <property type="evidence" value="ECO:0007669"/>
    <property type="project" value="UniProtKB-SubCell"/>
</dbReference>
<keyword evidence="5" id="KW-0964">Secreted</keyword>
<evidence type="ECO:0000256" key="3">
    <source>
        <dbReference type="ARBA" id="ARBA00009121"/>
    </source>
</evidence>
<accession>A0A426ZFC6</accession>
<keyword evidence="10" id="KW-0119">Carbohydrate metabolism</keyword>
<evidence type="ECO:0000256" key="10">
    <source>
        <dbReference type="ARBA" id="ARBA00023277"/>
    </source>
</evidence>
<dbReference type="GO" id="GO:0006032">
    <property type="term" value="P:chitin catabolic process"/>
    <property type="evidence" value="ECO:0007669"/>
    <property type="project" value="UniProtKB-KW"/>
</dbReference>
<dbReference type="InterPro" id="IPR001223">
    <property type="entry name" value="Glyco_hydro18_cat"/>
</dbReference>
<feature type="domain" description="GH18" evidence="15">
    <location>
        <begin position="48"/>
        <end position="322"/>
    </location>
</feature>
<evidence type="ECO:0000259" key="15">
    <source>
        <dbReference type="PROSITE" id="PS51910"/>
    </source>
</evidence>
<comment type="caution">
    <text evidence="16">The sequence shown here is derived from an EMBL/GenBank/DDBJ whole genome shotgun (WGS) entry which is preliminary data.</text>
</comment>
<name>A0A426ZFC6_ENSVE</name>
<dbReference type="InterPro" id="IPR001579">
    <property type="entry name" value="Glyco_hydro_18_chit_AS"/>
</dbReference>
<keyword evidence="8" id="KW-0146">Chitin degradation</keyword>
<keyword evidence="6 14" id="KW-0732">Signal</keyword>
<evidence type="ECO:0000256" key="12">
    <source>
        <dbReference type="ARBA" id="ARBA00023326"/>
    </source>
</evidence>
<dbReference type="FunFam" id="3.20.20.80:FF:000015">
    <property type="entry name" value="Acidic endochitinase SE2"/>
    <property type="match status" value="1"/>
</dbReference>
<evidence type="ECO:0000256" key="1">
    <source>
        <dbReference type="ARBA" id="ARBA00000822"/>
    </source>
</evidence>
<gene>
    <name evidence="16" type="ORF">B296_00010807</name>
</gene>
<evidence type="ECO:0000256" key="7">
    <source>
        <dbReference type="ARBA" id="ARBA00022801"/>
    </source>
</evidence>
<evidence type="ECO:0000256" key="11">
    <source>
        <dbReference type="ARBA" id="ARBA00023295"/>
    </source>
</evidence>
<dbReference type="InterPro" id="IPR045321">
    <property type="entry name" value="Cts1-like"/>
</dbReference>
<evidence type="ECO:0000256" key="5">
    <source>
        <dbReference type="ARBA" id="ARBA00022525"/>
    </source>
</evidence>
<dbReference type="PANTHER" id="PTHR45708:SF22">
    <property type="entry name" value="ACIDIC ENDOCHITINASE"/>
    <property type="match status" value="1"/>
</dbReference>
<evidence type="ECO:0000256" key="8">
    <source>
        <dbReference type="ARBA" id="ARBA00023024"/>
    </source>
</evidence>
<evidence type="ECO:0000256" key="13">
    <source>
        <dbReference type="RuleBase" id="RU000489"/>
    </source>
</evidence>
<dbReference type="Pfam" id="PF00704">
    <property type="entry name" value="Glyco_hydro_18"/>
    <property type="match status" value="1"/>
</dbReference>
<evidence type="ECO:0000256" key="14">
    <source>
        <dbReference type="SAM" id="SignalP"/>
    </source>
</evidence>
<comment type="catalytic activity">
    <reaction evidence="1">
        <text>Random endo-hydrolysis of N-acetyl-beta-D-glucosaminide (1-&gt;4)-beta-linkages in chitin and chitodextrins.</text>
        <dbReference type="EC" id="3.2.1.14"/>
    </reaction>
</comment>
<dbReference type="AlphaFoldDB" id="A0A426ZFC6"/>
<dbReference type="PROSITE" id="PS01095">
    <property type="entry name" value="GH18_1"/>
    <property type="match status" value="1"/>
</dbReference>
<dbReference type="PANTHER" id="PTHR45708">
    <property type="entry name" value="ENDOCHITINASE"/>
    <property type="match status" value="1"/>
</dbReference>
<organism evidence="16 17">
    <name type="scientific">Ensete ventricosum</name>
    <name type="common">Abyssinian banana</name>
    <name type="synonym">Musa ensete</name>
    <dbReference type="NCBI Taxonomy" id="4639"/>
    <lineage>
        <taxon>Eukaryota</taxon>
        <taxon>Viridiplantae</taxon>
        <taxon>Streptophyta</taxon>
        <taxon>Embryophyta</taxon>
        <taxon>Tracheophyta</taxon>
        <taxon>Spermatophyta</taxon>
        <taxon>Magnoliopsida</taxon>
        <taxon>Liliopsida</taxon>
        <taxon>Zingiberales</taxon>
        <taxon>Musaceae</taxon>
        <taxon>Ensete</taxon>
    </lineage>
</organism>
<dbReference type="EC" id="3.2.1.14" evidence="4"/>
<dbReference type="Proteomes" id="UP000287651">
    <property type="component" value="Unassembled WGS sequence"/>
</dbReference>
<dbReference type="CDD" id="cd02877">
    <property type="entry name" value="GH18_hevamine_XipI_class_III"/>
    <property type="match status" value="1"/>
</dbReference>
<dbReference type="Gene3D" id="3.20.20.80">
    <property type="entry name" value="Glycosidases"/>
    <property type="match status" value="1"/>
</dbReference>
<evidence type="ECO:0000313" key="17">
    <source>
        <dbReference type="Proteomes" id="UP000287651"/>
    </source>
</evidence>
<evidence type="ECO:0000256" key="2">
    <source>
        <dbReference type="ARBA" id="ARBA00004613"/>
    </source>
</evidence>
<comment type="subcellular location">
    <subcellularLocation>
        <location evidence="2">Secreted</location>
    </subcellularLocation>
</comment>
<comment type="similarity">
    <text evidence="3">Belongs to the glycosyl hydrolase 18 family. Chitinase class II subfamily.</text>
</comment>
<sequence length="426" mass="46617">MASFMTHHPKLALPTSSWFTMAIRSPALPLLLAACLLLALTGGLRAEPCIAVYWGQNGFEGGLREACATGNYKYVLVAFLNQFGNGQVPQMNLAGHCDPNSGGCTFLSNDIISCQRDYNVKVMLSLGGAVGSYRLVSKEEAREVAHYIYNSFLGGASSNRPLGNAVLDGVDFDIEGGSRDHWDDLARYLKAYSTPEQKVHLSAAPQCPMPDYFLQPAIDTGLFDYMFVQFYNNYCQYSSGNAVTFEQIWNQWVSANVSKVFLGLPASPQAAGSGFVTPDELIDSVLPIVKRSEKYGGIMLWSRYHDVIYGFSPQGKNVVYEFLRWDVATSSCGRRSRESEEHLAYAGGSPLVPFLNEGGNVGGGVLAVFVVELHPQVVEETGVDCRLKVFVWEDALWSRAQADFLLRRAVGLQAAGNIVLVIDVGE</sequence>
<feature type="chain" id="PRO_5019152344" description="chitinase" evidence="14">
    <location>
        <begin position="47"/>
        <end position="426"/>
    </location>
</feature>
<evidence type="ECO:0000256" key="6">
    <source>
        <dbReference type="ARBA" id="ARBA00022729"/>
    </source>
</evidence>
<dbReference type="GO" id="GO:0008843">
    <property type="term" value="F:endochitinase activity"/>
    <property type="evidence" value="ECO:0007669"/>
    <property type="project" value="UniProtKB-EC"/>
</dbReference>
<dbReference type="GO" id="GO:0000272">
    <property type="term" value="P:polysaccharide catabolic process"/>
    <property type="evidence" value="ECO:0007669"/>
    <property type="project" value="UniProtKB-KW"/>
</dbReference>
<proteinExistence type="inferred from homology"/>
<dbReference type="EMBL" id="AMZH03006898">
    <property type="protein sequence ID" value="RRT62680.1"/>
    <property type="molecule type" value="Genomic_DNA"/>
</dbReference>
<dbReference type="InterPro" id="IPR050542">
    <property type="entry name" value="Glycosyl_Hydrlase18_Chitinase"/>
</dbReference>
<dbReference type="SUPFAM" id="SSF51445">
    <property type="entry name" value="(Trans)glycosidases"/>
    <property type="match status" value="1"/>
</dbReference>
<evidence type="ECO:0000256" key="4">
    <source>
        <dbReference type="ARBA" id="ARBA00012729"/>
    </source>
</evidence>